<evidence type="ECO:0000256" key="1">
    <source>
        <dbReference type="ARBA" id="ARBA00004651"/>
    </source>
</evidence>
<dbReference type="InterPro" id="IPR050833">
    <property type="entry name" value="Poly_Biosynth_Transport"/>
</dbReference>
<keyword evidence="4 6" id="KW-1133">Transmembrane helix</keyword>
<keyword evidence="8" id="KW-1185">Reference proteome</keyword>
<dbReference type="EMBL" id="RSDW01000001">
    <property type="protein sequence ID" value="RSL16796.1"/>
    <property type="molecule type" value="Genomic_DNA"/>
</dbReference>
<evidence type="ECO:0000313" key="8">
    <source>
        <dbReference type="Proteomes" id="UP000269669"/>
    </source>
</evidence>
<keyword evidence="3 6" id="KW-0812">Transmembrane</keyword>
<protein>
    <submittedName>
        <fullName evidence="7">O-antigen/teichoic acid export membrane protein</fullName>
    </submittedName>
</protein>
<comment type="caution">
    <text evidence="7">The sequence shown here is derived from an EMBL/GenBank/DDBJ whole genome shotgun (WGS) entry which is preliminary data.</text>
</comment>
<feature type="transmembrane region" description="Helical" evidence="6">
    <location>
        <begin position="46"/>
        <end position="68"/>
    </location>
</feature>
<feature type="transmembrane region" description="Helical" evidence="6">
    <location>
        <begin position="314"/>
        <end position="335"/>
    </location>
</feature>
<comment type="subcellular location">
    <subcellularLocation>
        <location evidence="1">Cell membrane</location>
        <topology evidence="1">Multi-pass membrane protein</topology>
    </subcellularLocation>
</comment>
<evidence type="ECO:0000256" key="5">
    <source>
        <dbReference type="ARBA" id="ARBA00023136"/>
    </source>
</evidence>
<reference evidence="7 8" key="1">
    <citation type="submission" date="2018-12" db="EMBL/GenBank/DDBJ databases">
        <title>Sequencing of bacterial isolates from soil warming experiment in Harvard Forest, Massachusetts, USA.</title>
        <authorList>
            <person name="Deangelis K."/>
        </authorList>
    </citation>
    <scope>NUCLEOTIDE SEQUENCE [LARGE SCALE GENOMIC DNA]</scope>
    <source>
        <strain evidence="7 8">EB153</strain>
    </source>
</reference>
<feature type="transmembrane region" description="Helical" evidence="6">
    <location>
        <begin position="403"/>
        <end position="421"/>
    </location>
</feature>
<name>A0A3R9Q9Y3_9BACT</name>
<evidence type="ECO:0000256" key="4">
    <source>
        <dbReference type="ARBA" id="ARBA00022989"/>
    </source>
</evidence>
<evidence type="ECO:0000256" key="6">
    <source>
        <dbReference type="SAM" id="Phobius"/>
    </source>
</evidence>
<dbReference type="AlphaFoldDB" id="A0A3R9Q9Y3"/>
<dbReference type="PANTHER" id="PTHR30250:SF26">
    <property type="entry name" value="PSMA PROTEIN"/>
    <property type="match status" value="1"/>
</dbReference>
<keyword evidence="5 6" id="KW-0472">Membrane</keyword>
<feature type="transmembrane region" description="Helical" evidence="6">
    <location>
        <begin position="167"/>
        <end position="185"/>
    </location>
</feature>
<feature type="transmembrane region" description="Helical" evidence="6">
    <location>
        <begin position="132"/>
        <end position="155"/>
    </location>
</feature>
<feature type="transmembrane region" description="Helical" evidence="6">
    <location>
        <begin position="89"/>
        <end position="112"/>
    </location>
</feature>
<dbReference type="OrthoDB" id="7011692at2"/>
<accession>A0A3R9Q9Y3</accession>
<sequence length="464" mass="51326">MDNATKQRLFFGFLSNVISKFATSLIQLIQVPVFLHFWSVPLYGEWMIVTAIPTYLSLSNMGFGNVAGNEMTMMAARGDREGALRVFQSCWWLIAIACSTVMLLFGIALYFFPVAHYLKLHEIGPVDSKWVIFYLGCSVLLSQLEALLQSAYRCVARYAYGSFMKSMFSLAAFGIMLIPVCLGGGARVTALVLALANAFFTLVLCIMVRRDLPWIRYGWSHASFAEIRRLAPPAFAFMAFPMGNALNLQGTLMAVGYALGPTAVVIFGTARTVSRVALQMMSMVNNTFWPELSSAFGTNNIPLLRSLHRRSCQMALIISLGIVAIMMTVGPWFLTHWTGGHVPPSRPILNILLLVVVVYTLWSTSSTLVAAINRHQKLAANYLFATSITVVLTYFLAKHYGLFAAAASLVVSELVMNINVLPESLRLTEDTLPAFVASMLHYPPSLRPSALLARFRNNEPQLES</sequence>
<gene>
    <name evidence="7" type="ORF">EDE15_2321</name>
</gene>
<evidence type="ECO:0000256" key="2">
    <source>
        <dbReference type="ARBA" id="ARBA00022475"/>
    </source>
</evidence>
<organism evidence="7 8">
    <name type="scientific">Edaphobacter aggregans</name>
    <dbReference type="NCBI Taxonomy" id="570835"/>
    <lineage>
        <taxon>Bacteria</taxon>
        <taxon>Pseudomonadati</taxon>
        <taxon>Acidobacteriota</taxon>
        <taxon>Terriglobia</taxon>
        <taxon>Terriglobales</taxon>
        <taxon>Acidobacteriaceae</taxon>
        <taxon>Edaphobacter</taxon>
    </lineage>
</organism>
<keyword evidence="2" id="KW-1003">Cell membrane</keyword>
<feature type="transmembrane region" description="Helical" evidence="6">
    <location>
        <begin position="379"/>
        <end position="397"/>
    </location>
</feature>
<dbReference type="GO" id="GO:0005886">
    <property type="term" value="C:plasma membrane"/>
    <property type="evidence" value="ECO:0007669"/>
    <property type="project" value="UniProtKB-SubCell"/>
</dbReference>
<dbReference type="PANTHER" id="PTHR30250">
    <property type="entry name" value="PST FAMILY PREDICTED COLANIC ACID TRANSPORTER"/>
    <property type="match status" value="1"/>
</dbReference>
<evidence type="ECO:0000256" key="3">
    <source>
        <dbReference type="ARBA" id="ARBA00022692"/>
    </source>
</evidence>
<feature type="transmembrane region" description="Helical" evidence="6">
    <location>
        <begin position="254"/>
        <end position="273"/>
    </location>
</feature>
<evidence type="ECO:0000313" key="7">
    <source>
        <dbReference type="EMBL" id="RSL16796.1"/>
    </source>
</evidence>
<dbReference type="Proteomes" id="UP000269669">
    <property type="component" value="Unassembled WGS sequence"/>
</dbReference>
<feature type="transmembrane region" description="Helical" evidence="6">
    <location>
        <begin position="347"/>
        <end position="372"/>
    </location>
</feature>
<dbReference type="RefSeq" id="WP_125485364.1">
    <property type="nucleotide sequence ID" value="NZ_RSDW01000001.1"/>
</dbReference>
<proteinExistence type="predicted"/>